<dbReference type="AlphaFoldDB" id="A0A1L9PYV0"/>
<dbReference type="PANTHER" id="PTHR43008">
    <property type="entry name" value="BENZIL REDUCTASE"/>
    <property type="match status" value="1"/>
</dbReference>
<evidence type="ECO:0000313" key="4">
    <source>
        <dbReference type="Proteomes" id="UP000184073"/>
    </source>
</evidence>
<reference evidence="4" key="1">
    <citation type="journal article" date="2017" name="Genome Biol.">
        <title>Comparative genomics reveals high biological diversity and specific adaptations in the industrially and medically important fungal genus Aspergillus.</title>
        <authorList>
            <person name="de Vries R.P."/>
            <person name="Riley R."/>
            <person name="Wiebenga A."/>
            <person name="Aguilar-Osorio G."/>
            <person name="Amillis S."/>
            <person name="Uchima C.A."/>
            <person name="Anderluh G."/>
            <person name="Asadollahi M."/>
            <person name="Askin M."/>
            <person name="Barry K."/>
            <person name="Battaglia E."/>
            <person name="Bayram O."/>
            <person name="Benocci T."/>
            <person name="Braus-Stromeyer S.A."/>
            <person name="Caldana C."/>
            <person name="Canovas D."/>
            <person name="Cerqueira G.C."/>
            <person name="Chen F."/>
            <person name="Chen W."/>
            <person name="Choi C."/>
            <person name="Clum A."/>
            <person name="Dos Santos R.A."/>
            <person name="Damasio A.R."/>
            <person name="Diallinas G."/>
            <person name="Emri T."/>
            <person name="Fekete E."/>
            <person name="Flipphi M."/>
            <person name="Freyberg S."/>
            <person name="Gallo A."/>
            <person name="Gournas C."/>
            <person name="Habgood R."/>
            <person name="Hainaut M."/>
            <person name="Harispe M.L."/>
            <person name="Henrissat B."/>
            <person name="Hilden K.S."/>
            <person name="Hope R."/>
            <person name="Hossain A."/>
            <person name="Karabika E."/>
            <person name="Karaffa L."/>
            <person name="Karanyi Z."/>
            <person name="Krasevec N."/>
            <person name="Kuo A."/>
            <person name="Kusch H."/>
            <person name="LaButti K."/>
            <person name="Lagendijk E.L."/>
            <person name="Lapidus A."/>
            <person name="Levasseur A."/>
            <person name="Lindquist E."/>
            <person name="Lipzen A."/>
            <person name="Logrieco A.F."/>
            <person name="MacCabe A."/>
            <person name="Maekelae M.R."/>
            <person name="Malavazi I."/>
            <person name="Melin P."/>
            <person name="Meyer V."/>
            <person name="Mielnichuk N."/>
            <person name="Miskei M."/>
            <person name="Molnar A.P."/>
            <person name="Mule G."/>
            <person name="Ngan C.Y."/>
            <person name="Orejas M."/>
            <person name="Orosz E."/>
            <person name="Ouedraogo J.P."/>
            <person name="Overkamp K.M."/>
            <person name="Park H.-S."/>
            <person name="Perrone G."/>
            <person name="Piumi F."/>
            <person name="Punt P.J."/>
            <person name="Ram A.F."/>
            <person name="Ramon A."/>
            <person name="Rauscher S."/>
            <person name="Record E."/>
            <person name="Riano-Pachon D.M."/>
            <person name="Robert V."/>
            <person name="Roehrig J."/>
            <person name="Ruller R."/>
            <person name="Salamov A."/>
            <person name="Salih N.S."/>
            <person name="Samson R.A."/>
            <person name="Sandor E."/>
            <person name="Sanguinetti M."/>
            <person name="Schuetze T."/>
            <person name="Sepcic K."/>
            <person name="Shelest E."/>
            <person name="Sherlock G."/>
            <person name="Sophianopoulou V."/>
            <person name="Squina F.M."/>
            <person name="Sun H."/>
            <person name="Susca A."/>
            <person name="Todd R.B."/>
            <person name="Tsang A."/>
            <person name="Unkles S.E."/>
            <person name="van de Wiele N."/>
            <person name="van Rossen-Uffink D."/>
            <person name="Oliveira J.V."/>
            <person name="Vesth T.C."/>
            <person name="Visser J."/>
            <person name="Yu J.-H."/>
            <person name="Zhou M."/>
            <person name="Andersen M.R."/>
            <person name="Archer D.B."/>
            <person name="Baker S.E."/>
            <person name="Benoit I."/>
            <person name="Brakhage A.A."/>
            <person name="Braus G.H."/>
            <person name="Fischer R."/>
            <person name="Frisvad J.C."/>
            <person name="Goldman G.H."/>
            <person name="Houbraken J."/>
            <person name="Oakley B."/>
            <person name="Pocsi I."/>
            <person name="Scazzocchio C."/>
            <person name="Seiboth B."/>
            <person name="vanKuyk P.A."/>
            <person name="Wortman J."/>
            <person name="Dyer P.S."/>
            <person name="Grigoriev I.V."/>
        </authorList>
    </citation>
    <scope>NUCLEOTIDE SEQUENCE [LARGE SCALE GENOMIC DNA]</scope>
    <source>
        <strain evidence="4">CBS 583.65</strain>
    </source>
</reference>
<dbReference type="PANTHER" id="PTHR43008:SF8">
    <property type="entry name" value="BENZIL REDUCTASE ((S)-BENZOIN FORMING) IRC24"/>
    <property type="match status" value="1"/>
</dbReference>
<keyword evidence="4" id="KW-1185">Reference proteome</keyword>
<keyword evidence="2" id="KW-0560">Oxidoreductase</keyword>
<dbReference type="SUPFAM" id="SSF51735">
    <property type="entry name" value="NAD(P)-binding Rossmann-fold domains"/>
    <property type="match status" value="1"/>
</dbReference>
<dbReference type="VEuPathDB" id="FungiDB:ASPVEDRAFT_46037"/>
<evidence type="ECO:0008006" key="5">
    <source>
        <dbReference type="Google" id="ProtNLM"/>
    </source>
</evidence>
<dbReference type="GO" id="GO:0050664">
    <property type="term" value="F:oxidoreductase activity, acting on NAD(P)H, oxygen as acceptor"/>
    <property type="evidence" value="ECO:0007669"/>
    <property type="project" value="TreeGrafter"/>
</dbReference>
<dbReference type="PRINTS" id="PR00081">
    <property type="entry name" value="GDHRDH"/>
</dbReference>
<accession>A0A1L9PYV0</accession>
<dbReference type="Gene3D" id="3.40.50.720">
    <property type="entry name" value="NAD(P)-binding Rossmann-like Domain"/>
    <property type="match status" value="1"/>
</dbReference>
<dbReference type="FunFam" id="3.40.50.720:FF:000922">
    <property type="entry name" value="Uncharacterized protein"/>
    <property type="match status" value="1"/>
</dbReference>
<dbReference type="RefSeq" id="XP_040672446.1">
    <property type="nucleotide sequence ID" value="XM_040813452.1"/>
</dbReference>
<dbReference type="Proteomes" id="UP000184073">
    <property type="component" value="Unassembled WGS sequence"/>
</dbReference>
<comment type="similarity">
    <text evidence="1">Belongs to the short-chain dehydrogenases/reductases (SDR) family.</text>
</comment>
<organism evidence="3 4">
    <name type="scientific">Aspergillus versicolor CBS 583.65</name>
    <dbReference type="NCBI Taxonomy" id="1036611"/>
    <lineage>
        <taxon>Eukaryota</taxon>
        <taxon>Fungi</taxon>
        <taxon>Dikarya</taxon>
        <taxon>Ascomycota</taxon>
        <taxon>Pezizomycotina</taxon>
        <taxon>Eurotiomycetes</taxon>
        <taxon>Eurotiomycetidae</taxon>
        <taxon>Eurotiales</taxon>
        <taxon>Aspergillaceae</taxon>
        <taxon>Aspergillus</taxon>
        <taxon>Aspergillus subgen. Nidulantes</taxon>
    </lineage>
</organism>
<dbReference type="GO" id="GO:0016616">
    <property type="term" value="F:oxidoreductase activity, acting on the CH-OH group of donors, NAD or NADP as acceptor"/>
    <property type="evidence" value="ECO:0007669"/>
    <property type="project" value="UniProtKB-ARBA"/>
</dbReference>
<dbReference type="GeneID" id="63728963"/>
<proteinExistence type="inferred from homology"/>
<gene>
    <name evidence="3" type="ORF">ASPVEDRAFT_46037</name>
</gene>
<name>A0A1L9PYV0_ASPVE</name>
<dbReference type="STRING" id="1036611.A0A1L9PYV0"/>
<dbReference type="OrthoDB" id="1933717at2759"/>
<dbReference type="EMBL" id="KV878135">
    <property type="protein sequence ID" value="OJJ06684.1"/>
    <property type="molecule type" value="Genomic_DNA"/>
</dbReference>
<dbReference type="Pfam" id="PF00106">
    <property type="entry name" value="adh_short"/>
    <property type="match status" value="1"/>
</dbReference>
<dbReference type="InterPro" id="IPR036291">
    <property type="entry name" value="NAD(P)-bd_dom_sf"/>
</dbReference>
<evidence type="ECO:0000256" key="2">
    <source>
        <dbReference type="ARBA" id="ARBA00023002"/>
    </source>
</evidence>
<evidence type="ECO:0000256" key="1">
    <source>
        <dbReference type="ARBA" id="ARBA00006484"/>
    </source>
</evidence>
<protein>
    <recommendedName>
        <fullName evidence="5">NAD(P)-binding protein</fullName>
    </recommendedName>
</protein>
<sequence length="266" mass="28548">MADAKVILITGANTGIGFHVARALYSADRAYSIIIAARSLSKAQDAISEIQSECSSSSSKLTPAVLDLESDESIEKAYDEVKGTFGKVDALVNNAGAQFDQRGLRGEISTREAWNKSWDVNVTGTQIVTATFIPLLLQSDDPRIVFVTSGTATLEGTVTKTTPADRMVPEPGWPKTMMNVAAYRSAKTGLNMMMREWDRILTKDGVKVFAISPGLLATNLGGNPEILKKMGAGDPAVAGALFRDVLEGRRDGDVGRVVNRDGVQPW</sequence>
<evidence type="ECO:0000313" key="3">
    <source>
        <dbReference type="EMBL" id="OJJ06684.1"/>
    </source>
</evidence>
<dbReference type="InterPro" id="IPR002347">
    <property type="entry name" value="SDR_fam"/>
</dbReference>